<evidence type="ECO:0000313" key="5">
    <source>
        <dbReference type="EMBL" id="GGM50428.1"/>
    </source>
</evidence>
<accession>A0A8J3CDK8</accession>
<dbReference type="InterPro" id="IPR046833">
    <property type="entry name" value="ABC_N"/>
</dbReference>
<protein>
    <submittedName>
        <fullName evidence="5">ATPase</fullName>
    </submittedName>
</protein>
<dbReference type="InterPro" id="IPR049069">
    <property type="entry name" value="MRB1590-like_C"/>
</dbReference>
<sequence>MTNRVWESRRRGGGRGPGRPTERERAGAALAAELRRLDGGRYGQYRSLAGTWRFDGFTLRVARVQADPFAPPSRLVVHVPHEVADFPAGLWSTPVRARALAGYLVRRAAGELRDRAFRVDAGGQQVLERSACRIDASGVVLRLAMELPGRGRTIDGRAAERLLCDRLPAAVAATLRWSAVDHDEVRAFVDSVEDTDALRRTLSELRLVAFVADGSVLPRRSGVDDRPLPGGGVPFRSPESLRVEVELPHRGRVTGMGIPEGVTLIVGGGFHGKSTLLRALERGVYDHVPGDGRELAVARADTVKIRAEDGRRVERVDVSAFVAHLPTGADTTDFSTDNASGSTSQAASIVEALEAGAGTLLVDEDTAATNLMIRDARMQALVAKDKEPLTPFVDLVRPLHRQHGVSTVLVVGGSGDYFDVADRVVMMDAYRPVEVTERARALAERPTGRHAEATTFPLARDRVVDPRSVRPEANGRTKIRHRGADALVFGDSDVDLRAVEQVVDPSQVVGIGLALAHCVRAGHLDGAVTVHELLDRLAADLAGDAVAVLGERSLDDFVVPRRHEVAAALNRLRALRVLQLV</sequence>
<feature type="domain" description="MRB1590-like C-terminal" evidence="4">
    <location>
        <begin position="478"/>
        <end position="577"/>
    </location>
</feature>
<proteinExistence type="predicted"/>
<evidence type="ECO:0000259" key="2">
    <source>
        <dbReference type="Pfam" id="PF09818"/>
    </source>
</evidence>
<evidence type="ECO:0000313" key="6">
    <source>
        <dbReference type="Proteomes" id="UP000637578"/>
    </source>
</evidence>
<feature type="region of interest" description="Disordered" evidence="1">
    <location>
        <begin position="1"/>
        <end position="24"/>
    </location>
</feature>
<evidence type="ECO:0000256" key="1">
    <source>
        <dbReference type="SAM" id="MobiDB-lite"/>
    </source>
</evidence>
<reference evidence="5" key="2">
    <citation type="submission" date="2020-09" db="EMBL/GenBank/DDBJ databases">
        <authorList>
            <person name="Sun Q."/>
            <person name="Zhou Y."/>
        </authorList>
    </citation>
    <scope>NUCLEOTIDE SEQUENCE</scope>
    <source>
        <strain evidence="5">CGMCC 4.5737</strain>
    </source>
</reference>
<dbReference type="AlphaFoldDB" id="A0A8J3CDK8"/>
<comment type="caution">
    <text evidence="5">The sequence shown here is derived from an EMBL/GenBank/DDBJ whole genome shotgun (WGS) entry which is preliminary data.</text>
</comment>
<dbReference type="EMBL" id="BMMK01000008">
    <property type="protein sequence ID" value="GGM50428.1"/>
    <property type="molecule type" value="Genomic_DNA"/>
</dbReference>
<organism evidence="5 6">
    <name type="scientific">Longimycelium tulufanense</name>
    <dbReference type="NCBI Taxonomy" id="907463"/>
    <lineage>
        <taxon>Bacteria</taxon>
        <taxon>Bacillati</taxon>
        <taxon>Actinomycetota</taxon>
        <taxon>Actinomycetes</taxon>
        <taxon>Pseudonocardiales</taxon>
        <taxon>Pseudonocardiaceae</taxon>
        <taxon>Longimycelium</taxon>
    </lineage>
</organism>
<dbReference type="SUPFAM" id="SSF52540">
    <property type="entry name" value="P-loop containing nucleoside triphosphate hydrolases"/>
    <property type="match status" value="1"/>
</dbReference>
<dbReference type="Pfam" id="PF09818">
    <property type="entry name" value="ABC_ATPase"/>
    <property type="match status" value="1"/>
</dbReference>
<dbReference type="Gene3D" id="3.40.50.300">
    <property type="entry name" value="P-loop containing nucleotide triphosphate hydrolases"/>
    <property type="match status" value="1"/>
</dbReference>
<feature type="domain" description="ATPase of the ABC class N-terminal" evidence="3">
    <location>
        <begin position="30"/>
        <end position="175"/>
    </location>
</feature>
<name>A0A8J3CDK8_9PSEU</name>
<dbReference type="Pfam" id="PF20446">
    <property type="entry name" value="ABC_N"/>
    <property type="match status" value="1"/>
</dbReference>
<keyword evidence="6" id="KW-1185">Reference proteome</keyword>
<dbReference type="Pfam" id="PF21117">
    <property type="entry name" value="MRB1590_C"/>
    <property type="match status" value="1"/>
</dbReference>
<dbReference type="InterPro" id="IPR019195">
    <property type="entry name" value="ABC_ATPase_put"/>
</dbReference>
<dbReference type="RefSeq" id="WP_229686246.1">
    <property type="nucleotide sequence ID" value="NZ_BMMK01000008.1"/>
</dbReference>
<reference evidence="5" key="1">
    <citation type="journal article" date="2014" name="Int. J. Syst. Evol. Microbiol.">
        <title>Complete genome sequence of Corynebacterium casei LMG S-19264T (=DSM 44701T), isolated from a smear-ripened cheese.</title>
        <authorList>
            <consortium name="US DOE Joint Genome Institute (JGI-PGF)"/>
            <person name="Walter F."/>
            <person name="Albersmeier A."/>
            <person name="Kalinowski J."/>
            <person name="Ruckert C."/>
        </authorList>
    </citation>
    <scope>NUCLEOTIDE SEQUENCE</scope>
    <source>
        <strain evidence="5">CGMCC 4.5737</strain>
    </source>
</reference>
<gene>
    <name evidence="5" type="ORF">GCM10012275_21630</name>
</gene>
<feature type="domain" description="ATPase of the ABC class C-terminal" evidence="2">
    <location>
        <begin position="182"/>
        <end position="454"/>
    </location>
</feature>
<dbReference type="PANTHER" id="PTHR38149">
    <property type="entry name" value="ATPASE"/>
    <property type="match status" value="1"/>
</dbReference>
<dbReference type="PANTHER" id="PTHR38149:SF1">
    <property type="entry name" value="ATPASE"/>
    <property type="match status" value="1"/>
</dbReference>
<feature type="compositionally biased region" description="Basic and acidic residues" evidence="1">
    <location>
        <begin position="1"/>
        <end position="10"/>
    </location>
</feature>
<evidence type="ECO:0000259" key="3">
    <source>
        <dbReference type="Pfam" id="PF20446"/>
    </source>
</evidence>
<dbReference type="InterPro" id="IPR027417">
    <property type="entry name" value="P-loop_NTPase"/>
</dbReference>
<dbReference type="InterPro" id="IPR046834">
    <property type="entry name" value="ABC_ATPase_C"/>
</dbReference>
<evidence type="ECO:0000259" key="4">
    <source>
        <dbReference type="Pfam" id="PF21117"/>
    </source>
</evidence>
<dbReference type="Proteomes" id="UP000637578">
    <property type="component" value="Unassembled WGS sequence"/>
</dbReference>